<feature type="domain" description="DNA primase/polymerase bifunctional N-terminal" evidence="3">
    <location>
        <begin position="13"/>
        <end position="173"/>
    </location>
</feature>
<dbReference type="Pfam" id="PF09250">
    <property type="entry name" value="Prim-Pol"/>
    <property type="match status" value="1"/>
</dbReference>
<dbReference type="RefSeq" id="WP_377835005.1">
    <property type="nucleotide sequence ID" value="NZ_JBHRSK010000017.1"/>
</dbReference>
<proteinExistence type="predicted"/>
<keyword evidence="5" id="KW-1185">Reference proteome</keyword>
<dbReference type="EMBL" id="JBHRSK010000017">
    <property type="protein sequence ID" value="MFC2970229.1"/>
    <property type="molecule type" value="Genomic_DNA"/>
</dbReference>
<dbReference type="SMART" id="SM00942">
    <property type="entry name" value="PriCT_1"/>
    <property type="match status" value="1"/>
</dbReference>
<reference evidence="5" key="1">
    <citation type="journal article" date="2019" name="Int. J. Syst. Evol. Microbiol.">
        <title>The Global Catalogue of Microorganisms (GCM) 10K type strain sequencing project: providing services to taxonomists for standard genome sequencing and annotation.</title>
        <authorList>
            <consortium name="The Broad Institute Genomics Platform"/>
            <consortium name="The Broad Institute Genome Sequencing Center for Infectious Disease"/>
            <person name="Wu L."/>
            <person name="Ma J."/>
        </authorList>
    </citation>
    <scope>NUCLEOTIDE SEQUENCE [LARGE SCALE GENOMIC DNA]</scope>
    <source>
        <strain evidence="5">KCTC 62192</strain>
    </source>
</reference>
<feature type="domain" description="Primase C-terminal 1" evidence="2">
    <location>
        <begin position="193"/>
        <end position="259"/>
    </location>
</feature>
<evidence type="ECO:0000259" key="2">
    <source>
        <dbReference type="SMART" id="SM00942"/>
    </source>
</evidence>
<evidence type="ECO:0000256" key="1">
    <source>
        <dbReference type="ARBA" id="ARBA00022801"/>
    </source>
</evidence>
<organism evidence="4 5">
    <name type="scientific">Acidimangrovimonas pyrenivorans</name>
    <dbReference type="NCBI Taxonomy" id="2030798"/>
    <lineage>
        <taxon>Bacteria</taxon>
        <taxon>Pseudomonadati</taxon>
        <taxon>Pseudomonadota</taxon>
        <taxon>Alphaproteobacteria</taxon>
        <taxon>Rhodobacterales</taxon>
        <taxon>Paracoccaceae</taxon>
        <taxon>Acidimangrovimonas</taxon>
    </lineage>
</organism>
<accession>A0ABV7ALC3</accession>
<dbReference type="CDD" id="cd04859">
    <property type="entry name" value="Prim_Pol"/>
    <property type="match status" value="1"/>
</dbReference>
<evidence type="ECO:0000313" key="5">
    <source>
        <dbReference type="Proteomes" id="UP001595443"/>
    </source>
</evidence>
<dbReference type="Pfam" id="PF08708">
    <property type="entry name" value="PriCT_1"/>
    <property type="match status" value="1"/>
</dbReference>
<dbReference type="SUPFAM" id="SSF56747">
    <property type="entry name" value="Prim-pol domain"/>
    <property type="match status" value="1"/>
</dbReference>
<dbReference type="InterPro" id="IPR015330">
    <property type="entry name" value="DNA_primase/pol_bifunc_N"/>
</dbReference>
<dbReference type="Gene3D" id="3.30.720.160">
    <property type="entry name" value="Bifunctional DNA primase/polymerase, N-terminal"/>
    <property type="match status" value="1"/>
</dbReference>
<dbReference type="PANTHER" id="PTHR35372:SF2">
    <property type="entry name" value="SF3 HELICASE DOMAIN-CONTAINING PROTEIN"/>
    <property type="match status" value="1"/>
</dbReference>
<evidence type="ECO:0000313" key="4">
    <source>
        <dbReference type="EMBL" id="MFC2970229.1"/>
    </source>
</evidence>
<comment type="caution">
    <text evidence="4">The sequence shown here is derived from an EMBL/GenBank/DDBJ whole genome shotgun (WGS) entry which is preliminary data.</text>
</comment>
<keyword evidence="1" id="KW-0378">Hydrolase</keyword>
<dbReference type="SMART" id="SM00943">
    <property type="entry name" value="Prim-Pol"/>
    <property type="match status" value="1"/>
</dbReference>
<gene>
    <name evidence="4" type="ORF">ACFOES_19190</name>
</gene>
<dbReference type="PANTHER" id="PTHR35372">
    <property type="entry name" value="ATP BINDING PROTEIN-RELATED"/>
    <property type="match status" value="1"/>
</dbReference>
<protein>
    <submittedName>
        <fullName evidence="4">Bifunctional DNA primase/polymerase</fullName>
    </submittedName>
</protein>
<evidence type="ECO:0000259" key="3">
    <source>
        <dbReference type="SMART" id="SM00943"/>
    </source>
</evidence>
<sequence>MTPTGDTSALSAALDYLARGWAPVPMAPRSKRPLVPWRAYQDRAPGEAELRGWFARWPAAGVALVTGAVSGLVVLDLDPGHGGAESLAAIEARHGPLPETIEALTGGGGRHFYFAHPGGEIRNRAGLAPGLDLRGDGGIIIAPPSIHPSGNPYRWRPGHAPGEVALAPMPVWLLRPRFGPGDRPGHSVAHWRELVHQGVAAGQRNATLASFTGHLLWHGVDPDVVLELLLAWNRTRCRPPLADEEVIRTVRSIEQTHRRNRAPGAE</sequence>
<dbReference type="InterPro" id="IPR014820">
    <property type="entry name" value="PriCT_1"/>
</dbReference>
<name>A0ABV7ALC3_9RHOB</name>
<dbReference type="Proteomes" id="UP001595443">
    <property type="component" value="Unassembled WGS sequence"/>
</dbReference>
<dbReference type="InterPro" id="IPR051620">
    <property type="entry name" value="ORF904-like_C"/>
</dbReference>